<evidence type="ECO:0000256" key="1">
    <source>
        <dbReference type="SAM" id="MobiDB-lite"/>
    </source>
</evidence>
<feature type="compositionally biased region" description="Low complexity" evidence="1">
    <location>
        <begin position="316"/>
        <end position="325"/>
    </location>
</feature>
<evidence type="ECO:0000313" key="2">
    <source>
        <dbReference type="EMBL" id="KAF7775670.1"/>
    </source>
</evidence>
<dbReference type="AlphaFoldDB" id="A0A8H7F2I5"/>
<feature type="compositionally biased region" description="Basic and acidic residues" evidence="1">
    <location>
        <begin position="108"/>
        <end position="123"/>
    </location>
</feature>
<name>A0A8H7F2I5_AGABI</name>
<feature type="compositionally biased region" description="Polar residues" evidence="1">
    <location>
        <begin position="142"/>
        <end position="153"/>
    </location>
</feature>
<feature type="compositionally biased region" description="Basic and acidic residues" evidence="1">
    <location>
        <begin position="64"/>
        <end position="76"/>
    </location>
</feature>
<feature type="compositionally biased region" description="Polar residues" evidence="1">
    <location>
        <begin position="354"/>
        <end position="384"/>
    </location>
</feature>
<feature type="compositionally biased region" description="Low complexity" evidence="1">
    <location>
        <begin position="256"/>
        <end position="272"/>
    </location>
</feature>
<dbReference type="Proteomes" id="UP000629468">
    <property type="component" value="Unassembled WGS sequence"/>
</dbReference>
<organism evidence="2 3">
    <name type="scientific">Agaricus bisporus var. burnettii</name>
    <dbReference type="NCBI Taxonomy" id="192524"/>
    <lineage>
        <taxon>Eukaryota</taxon>
        <taxon>Fungi</taxon>
        <taxon>Dikarya</taxon>
        <taxon>Basidiomycota</taxon>
        <taxon>Agaricomycotina</taxon>
        <taxon>Agaricomycetes</taxon>
        <taxon>Agaricomycetidae</taxon>
        <taxon>Agaricales</taxon>
        <taxon>Agaricineae</taxon>
        <taxon>Agaricaceae</taxon>
        <taxon>Agaricus</taxon>
    </lineage>
</organism>
<feature type="compositionally biased region" description="Pro residues" evidence="1">
    <location>
        <begin position="219"/>
        <end position="233"/>
    </location>
</feature>
<feature type="region of interest" description="Disordered" evidence="1">
    <location>
        <begin position="48"/>
        <end position="385"/>
    </location>
</feature>
<sequence>MPAPAIYVVATVLSAVGAAVAFKHFVYDPHLAPVFEHWAEEYLAHRRAQRQRQSPIPVPATFPLHERRGDHSRRSDSNSTSSHSGDDSKQKGPFSRANKGTDDVGLDQTRDVKQWRSQVERSQRTASLRHRANRGVRPMDQSIDTIPNTTMSPTHVIFDSSTSAPTTPTATLKSSVPSPPPEVSSIGTPQTFISESTAQPMVTGDNATVGMSPVTKSHPSPPRPDSPPRPSVSPIPSLSQSYPQEIDRERGVELLSPPSSGTSSPFTTFSPFVAPQALSPFAAIQPLDNDQDPSSESDRWSSAHPASQGLSRRSQHTSTSSHYQSFPTSPTPPRSNLASSLDAMHIPSAHEEQLSQLSSPSPINFASPNALSPRSPHSNLSDLESMTDLDVMSEFGSDGSIASWAEVSSVSGSANRR</sequence>
<comment type="caution">
    <text evidence="2">The sequence shown here is derived from an EMBL/GenBank/DDBJ whole genome shotgun (WGS) entry which is preliminary data.</text>
</comment>
<evidence type="ECO:0000313" key="3">
    <source>
        <dbReference type="Proteomes" id="UP000629468"/>
    </source>
</evidence>
<protein>
    <submittedName>
        <fullName evidence="2">Uncharacterized protein</fullName>
    </submittedName>
</protein>
<accession>A0A8H7F2I5</accession>
<dbReference type="EMBL" id="JABXXO010000006">
    <property type="protein sequence ID" value="KAF7775670.1"/>
    <property type="molecule type" value="Genomic_DNA"/>
</dbReference>
<feature type="compositionally biased region" description="Polar residues" evidence="1">
    <location>
        <begin position="186"/>
        <end position="200"/>
    </location>
</feature>
<gene>
    <name evidence="2" type="ORF">Agabi119p4_4063</name>
</gene>
<feature type="compositionally biased region" description="Low complexity" evidence="1">
    <location>
        <begin position="160"/>
        <end position="176"/>
    </location>
</feature>
<reference evidence="2 3" key="1">
    <citation type="journal article" name="Sci. Rep.">
        <title>Telomere-to-telomere assembled and centromere annotated genomes of the two main subspecies of the button mushroom Agaricus bisporus reveal especially polymorphic chromosome ends.</title>
        <authorList>
            <person name="Sonnenberg A.S.M."/>
            <person name="Sedaghat-Telgerd N."/>
            <person name="Lavrijssen B."/>
            <person name="Ohm R.A."/>
            <person name="Hendrickx P.M."/>
            <person name="Scholtmeijer K."/>
            <person name="Baars J.J.P."/>
            <person name="van Peer A."/>
        </authorList>
    </citation>
    <scope>NUCLEOTIDE SEQUENCE [LARGE SCALE GENOMIC DNA]</scope>
    <source>
        <strain evidence="2 3">H119_p4</strain>
    </source>
</reference>
<proteinExistence type="predicted"/>